<comment type="caution">
    <text evidence="1">The sequence shown here is derived from an EMBL/GenBank/DDBJ whole genome shotgun (WGS) entry which is preliminary data.</text>
</comment>
<organism evidence="1 2">
    <name type="scientific">Phytophthora palmivora</name>
    <dbReference type="NCBI Taxonomy" id="4796"/>
    <lineage>
        <taxon>Eukaryota</taxon>
        <taxon>Sar</taxon>
        <taxon>Stramenopiles</taxon>
        <taxon>Oomycota</taxon>
        <taxon>Peronosporomycetes</taxon>
        <taxon>Peronosporales</taxon>
        <taxon>Peronosporaceae</taxon>
        <taxon>Phytophthora</taxon>
    </lineage>
</organism>
<protein>
    <submittedName>
        <fullName evidence="1">Uncharacterized protein</fullName>
    </submittedName>
</protein>
<dbReference type="Proteomes" id="UP000237271">
    <property type="component" value="Unassembled WGS sequence"/>
</dbReference>
<accession>A0A2P4XH00</accession>
<proteinExistence type="predicted"/>
<evidence type="ECO:0000313" key="1">
    <source>
        <dbReference type="EMBL" id="POM64804.1"/>
    </source>
</evidence>
<dbReference type="AlphaFoldDB" id="A0A2P4XH00"/>
<keyword evidence="2" id="KW-1185">Reference proteome</keyword>
<gene>
    <name evidence="1" type="ORF">PHPALM_19633</name>
</gene>
<dbReference type="OrthoDB" id="125465at2759"/>
<name>A0A2P4XH00_9STRA</name>
<sequence length="256" mass="28742">MGFVRSPPPPPGADSRMIKSRVIPFPAVLATLISLCSKQHNFFVVNVHHSPDPIRPSMWNVYVWYDSPRLTLENGLTPSHPPPKNHGPFRRYLPAITKVLRIGQDSGQYMIINAGILVRWKNDIGSPLGAGEKKDVDPSDEVRLIHDLSFPKGDAVNDAFQVDSVPKLRFKSVAAIARRIGLNWVGSPPCYCLFGLAISWLMGNKSSVSLSDPLDYNPFFPFEWVDGHVLVEPDIEDRLNWPKPRYEHTKTNSLNP</sequence>
<dbReference type="EMBL" id="NCKW01011052">
    <property type="protein sequence ID" value="POM64804.1"/>
    <property type="molecule type" value="Genomic_DNA"/>
</dbReference>
<reference evidence="1 2" key="1">
    <citation type="journal article" date="2017" name="Genome Biol. Evol.">
        <title>Phytophthora megakarya and P. palmivora, closely related causal agents of cacao black pod rot, underwent increases in genome sizes and gene numbers by different mechanisms.</title>
        <authorList>
            <person name="Ali S.S."/>
            <person name="Shao J."/>
            <person name="Lary D.J."/>
            <person name="Kronmiller B."/>
            <person name="Shen D."/>
            <person name="Strem M.D."/>
            <person name="Amoako-Attah I."/>
            <person name="Akrofi A.Y."/>
            <person name="Begoude B.A."/>
            <person name="Ten Hoopen G.M."/>
            <person name="Coulibaly K."/>
            <person name="Kebe B.I."/>
            <person name="Melnick R.L."/>
            <person name="Guiltinan M.J."/>
            <person name="Tyler B.M."/>
            <person name="Meinhardt L.W."/>
            <person name="Bailey B.A."/>
        </authorList>
    </citation>
    <scope>NUCLEOTIDE SEQUENCE [LARGE SCALE GENOMIC DNA]</scope>
    <source>
        <strain evidence="2">sbr112.9</strain>
    </source>
</reference>
<evidence type="ECO:0000313" key="2">
    <source>
        <dbReference type="Proteomes" id="UP000237271"/>
    </source>
</evidence>